<name>A0ABQ1FCD7_9BACL</name>
<proteinExistence type="predicted"/>
<organism evidence="1 2">
    <name type="scientific">Paenibacillus marchantiophytorum</name>
    <dbReference type="NCBI Taxonomy" id="1619310"/>
    <lineage>
        <taxon>Bacteria</taxon>
        <taxon>Bacillati</taxon>
        <taxon>Bacillota</taxon>
        <taxon>Bacilli</taxon>
        <taxon>Bacillales</taxon>
        <taxon>Paenibacillaceae</taxon>
        <taxon>Paenibacillus</taxon>
    </lineage>
</organism>
<keyword evidence="2" id="KW-1185">Reference proteome</keyword>
<accession>A0ABQ1FCD7</accession>
<comment type="caution">
    <text evidence="1">The sequence shown here is derived from an EMBL/GenBank/DDBJ whole genome shotgun (WGS) entry which is preliminary data.</text>
</comment>
<sequence length="43" mass="4838">MNIDLVKLRPGGNMQFLTSDAFMSLSPTRVGCVVEIYRVEVYS</sequence>
<protein>
    <submittedName>
        <fullName evidence="1">Uncharacterized protein</fullName>
    </submittedName>
</protein>
<gene>
    <name evidence="1" type="ORF">GCM10008018_60230</name>
</gene>
<dbReference type="EMBL" id="BMHE01000050">
    <property type="protein sequence ID" value="GGA06343.1"/>
    <property type="molecule type" value="Genomic_DNA"/>
</dbReference>
<reference evidence="2" key="1">
    <citation type="journal article" date="2019" name="Int. J. Syst. Evol. Microbiol.">
        <title>The Global Catalogue of Microorganisms (GCM) 10K type strain sequencing project: providing services to taxonomists for standard genome sequencing and annotation.</title>
        <authorList>
            <consortium name="The Broad Institute Genomics Platform"/>
            <consortium name="The Broad Institute Genome Sequencing Center for Infectious Disease"/>
            <person name="Wu L."/>
            <person name="Ma J."/>
        </authorList>
    </citation>
    <scope>NUCLEOTIDE SEQUENCE [LARGE SCALE GENOMIC DNA]</scope>
    <source>
        <strain evidence="2">CGMCC 1.15043</strain>
    </source>
</reference>
<evidence type="ECO:0000313" key="1">
    <source>
        <dbReference type="EMBL" id="GGA06343.1"/>
    </source>
</evidence>
<evidence type="ECO:0000313" key="2">
    <source>
        <dbReference type="Proteomes" id="UP000615455"/>
    </source>
</evidence>
<dbReference type="Proteomes" id="UP000615455">
    <property type="component" value="Unassembled WGS sequence"/>
</dbReference>